<comment type="caution">
    <text evidence="12">The sequence shown here is derived from an EMBL/GenBank/DDBJ whole genome shotgun (WGS) entry which is preliminary data.</text>
</comment>
<feature type="compositionally biased region" description="Acidic residues" evidence="9">
    <location>
        <begin position="11"/>
        <end position="21"/>
    </location>
</feature>
<comment type="similarity">
    <text evidence="3">Belongs to the CRBN family.</text>
</comment>
<keyword evidence="5" id="KW-0479">Metal-binding</keyword>
<dbReference type="PROSITE" id="PS51787">
    <property type="entry name" value="LON_N"/>
    <property type="match status" value="1"/>
</dbReference>
<evidence type="ECO:0000256" key="3">
    <source>
        <dbReference type="ARBA" id="ARBA00005293"/>
    </source>
</evidence>
<evidence type="ECO:0000259" key="10">
    <source>
        <dbReference type="PROSITE" id="PS51787"/>
    </source>
</evidence>
<dbReference type="InterPro" id="IPR034750">
    <property type="entry name" value="CULT"/>
</dbReference>
<dbReference type="PROSITE" id="PS51788">
    <property type="entry name" value="CULT"/>
    <property type="match status" value="1"/>
</dbReference>
<evidence type="ECO:0000256" key="9">
    <source>
        <dbReference type="SAM" id="MobiDB-lite"/>
    </source>
</evidence>
<evidence type="ECO:0000313" key="13">
    <source>
        <dbReference type="Proteomes" id="UP000007264"/>
    </source>
</evidence>
<keyword evidence="7" id="KW-0862">Zinc</keyword>
<dbReference type="Gene3D" id="2.170.150.20">
    <property type="entry name" value="Peptide methionine sulfoxide reductase"/>
    <property type="match status" value="1"/>
</dbReference>
<dbReference type="SUPFAM" id="SSF88697">
    <property type="entry name" value="PUA domain-like"/>
    <property type="match status" value="1"/>
</dbReference>
<dbReference type="Gene3D" id="2.30.130.40">
    <property type="entry name" value="LON domain-like"/>
    <property type="match status" value="1"/>
</dbReference>
<dbReference type="AlphaFoldDB" id="I0YNJ4"/>
<proteinExistence type="inferred from homology"/>
<dbReference type="SMART" id="SM00464">
    <property type="entry name" value="LON"/>
    <property type="match status" value="1"/>
</dbReference>
<protein>
    <recommendedName>
        <fullName evidence="4">Protein cereblon</fullName>
    </recommendedName>
</protein>
<dbReference type="UniPathway" id="UPA00143"/>
<evidence type="ECO:0000256" key="2">
    <source>
        <dbReference type="ARBA" id="ARBA00004906"/>
    </source>
</evidence>
<reference evidence="12 13" key="1">
    <citation type="journal article" date="2012" name="Genome Biol.">
        <title>The genome of the polar eukaryotic microalga coccomyxa subellipsoidea reveals traits of cold adaptation.</title>
        <authorList>
            <person name="Blanc G."/>
            <person name="Agarkova I."/>
            <person name="Grimwood J."/>
            <person name="Kuo A."/>
            <person name="Brueggeman A."/>
            <person name="Dunigan D."/>
            <person name="Gurnon J."/>
            <person name="Ladunga I."/>
            <person name="Lindquist E."/>
            <person name="Lucas S."/>
            <person name="Pangilinan J."/>
            <person name="Proschold T."/>
            <person name="Salamov A."/>
            <person name="Schmutz J."/>
            <person name="Weeks D."/>
            <person name="Yamada T."/>
            <person name="Claverie J.M."/>
            <person name="Grigoriev I."/>
            <person name="Van Etten J."/>
            <person name="Lomsadze A."/>
            <person name="Borodovsky M."/>
        </authorList>
    </citation>
    <scope>NUCLEOTIDE SEQUENCE [LARGE SCALE GENOMIC DNA]</scope>
    <source>
        <strain evidence="12 13">C-169</strain>
    </source>
</reference>
<dbReference type="STRING" id="574566.I0YNJ4"/>
<keyword evidence="13" id="KW-1185">Reference proteome</keyword>
<dbReference type="GeneID" id="17037937"/>
<feature type="domain" description="CULT" evidence="11">
    <location>
        <begin position="291"/>
        <end position="400"/>
    </location>
</feature>
<evidence type="ECO:0000313" key="12">
    <source>
        <dbReference type="EMBL" id="EIE19963.1"/>
    </source>
</evidence>
<dbReference type="CDD" id="cd15777">
    <property type="entry name" value="CRBN_C_like"/>
    <property type="match status" value="1"/>
</dbReference>
<dbReference type="FunFam" id="2.170.150.20:FF:000007">
    <property type="entry name" value="Protein cereblon"/>
    <property type="match status" value="1"/>
</dbReference>
<organism evidence="12 13">
    <name type="scientific">Coccomyxa subellipsoidea (strain C-169)</name>
    <name type="common">Green microalga</name>
    <dbReference type="NCBI Taxonomy" id="574566"/>
    <lineage>
        <taxon>Eukaryota</taxon>
        <taxon>Viridiplantae</taxon>
        <taxon>Chlorophyta</taxon>
        <taxon>core chlorophytes</taxon>
        <taxon>Trebouxiophyceae</taxon>
        <taxon>Trebouxiophyceae incertae sedis</taxon>
        <taxon>Coccomyxaceae</taxon>
        <taxon>Coccomyxa</taxon>
        <taxon>Coccomyxa subellipsoidea</taxon>
    </lineage>
</organism>
<dbReference type="GO" id="GO:0005634">
    <property type="term" value="C:nucleus"/>
    <property type="evidence" value="ECO:0007669"/>
    <property type="project" value="UniProtKB-SubCell"/>
</dbReference>
<dbReference type="InterPro" id="IPR003111">
    <property type="entry name" value="Lon_prtase_N"/>
</dbReference>
<feature type="domain" description="Lon N-terminal" evidence="10">
    <location>
        <begin position="84"/>
        <end position="290"/>
    </location>
</feature>
<gene>
    <name evidence="12" type="ORF">COCSUDRAFT_58199</name>
</gene>
<dbReference type="Proteomes" id="UP000007264">
    <property type="component" value="Unassembled WGS sequence"/>
</dbReference>
<dbReference type="InterPro" id="IPR015947">
    <property type="entry name" value="PUA-like_sf"/>
</dbReference>
<dbReference type="Pfam" id="PF02190">
    <property type="entry name" value="LON_substr_bdg"/>
    <property type="match status" value="1"/>
</dbReference>
<dbReference type="eggNOG" id="KOG1400">
    <property type="taxonomic scope" value="Eukaryota"/>
</dbReference>
<dbReference type="InterPro" id="IPR004910">
    <property type="entry name" value="Yippee/Mis18/Cereblon"/>
</dbReference>
<dbReference type="GO" id="GO:0016567">
    <property type="term" value="P:protein ubiquitination"/>
    <property type="evidence" value="ECO:0007669"/>
    <property type="project" value="UniProtKB-UniPathway"/>
</dbReference>
<dbReference type="OrthoDB" id="267517at2759"/>
<keyword evidence="6" id="KW-0833">Ubl conjugation pathway</keyword>
<dbReference type="KEGG" id="csl:COCSUDRAFT_58199"/>
<feature type="region of interest" description="Disordered" evidence="9">
    <location>
        <begin position="1"/>
        <end position="29"/>
    </location>
</feature>
<comment type="pathway">
    <text evidence="2">Protein modification; protein ubiquitination.</text>
</comment>
<dbReference type="EMBL" id="AGSI01000017">
    <property type="protein sequence ID" value="EIE19963.1"/>
    <property type="molecule type" value="Genomic_DNA"/>
</dbReference>
<sequence>MAHLIINFPDGEGDSIEDDGPSDVSSESFHFSSASEDGFLLEDGDERAVVPMDPSLAGLHTYLGDCEDLAHSDATLEDAHVCQLPLLTFPDVVVMPGCTLPLLVSNSRAHWVVEQALAAPAPYKCLIAVVFSQQRRVEHGQVGCTALLRKLQREDNGIWPSTLKVIAEGCQRFEVVEAADSQSTELRWHVRICADSPLPRLPREVARDGAAHWAPWAWRACDAWGLADAARQLFSEIAPEVTVLKGDPVAVGYWLARNLPVGPAARQKLLEAPTAGHRLRAILAHLRAGAGERLLCRDCLHEIGRTKDSLRITDEGPAGMFVNNSGYVHDLVALRQIRPQSVSLQGRPTAEYSWFKGYAWTIAVCANCGTHLGWQFTSRSERLTPASFYGLRRNTLFSSTKPAASQGNGVQV</sequence>
<dbReference type="GO" id="GO:0046872">
    <property type="term" value="F:metal ion binding"/>
    <property type="evidence" value="ECO:0007669"/>
    <property type="project" value="UniProtKB-KW"/>
</dbReference>
<name>I0YNJ4_COCSC</name>
<evidence type="ECO:0000256" key="7">
    <source>
        <dbReference type="ARBA" id="ARBA00022833"/>
    </source>
</evidence>
<comment type="subcellular location">
    <subcellularLocation>
        <location evidence="1">Nucleus</location>
    </subcellularLocation>
</comment>
<evidence type="ECO:0000256" key="1">
    <source>
        <dbReference type="ARBA" id="ARBA00004123"/>
    </source>
</evidence>
<dbReference type="Gene3D" id="1.20.58.1480">
    <property type="match status" value="1"/>
</dbReference>
<accession>I0YNJ4</accession>
<evidence type="ECO:0000259" key="11">
    <source>
        <dbReference type="PROSITE" id="PS51788"/>
    </source>
</evidence>
<keyword evidence="8" id="KW-0539">Nucleus</keyword>
<evidence type="ECO:0000256" key="6">
    <source>
        <dbReference type="ARBA" id="ARBA00022786"/>
    </source>
</evidence>
<dbReference type="Pfam" id="PF03226">
    <property type="entry name" value="Yippee-Mis18"/>
    <property type="match status" value="1"/>
</dbReference>
<dbReference type="InterPro" id="IPR046336">
    <property type="entry name" value="Lon_prtase_N_sf"/>
</dbReference>
<evidence type="ECO:0000256" key="5">
    <source>
        <dbReference type="ARBA" id="ARBA00022723"/>
    </source>
</evidence>
<evidence type="ECO:0000256" key="4">
    <source>
        <dbReference type="ARBA" id="ARBA00014394"/>
    </source>
</evidence>
<dbReference type="RefSeq" id="XP_005644507.1">
    <property type="nucleotide sequence ID" value="XM_005644450.1"/>
</dbReference>
<evidence type="ECO:0000256" key="8">
    <source>
        <dbReference type="ARBA" id="ARBA00023242"/>
    </source>
</evidence>